<dbReference type="Proteomes" id="UP000518752">
    <property type="component" value="Unassembled WGS sequence"/>
</dbReference>
<gene>
    <name evidence="2" type="ORF">D9757_010962</name>
</gene>
<accession>A0A8H5GME1</accession>
<feature type="compositionally biased region" description="Polar residues" evidence="1">
    <location>
        <begin position="18"/>
        <end position="37"/>
    </location>
</feature>
<sequence length="110" mass="11759">MSNIASPQPAALKAPMTAQPQAAQNMSVTNAPSTRSCQDVEHGACKHHKHAKGDSLLDSVEVAAIVSETSFAALAKCAAKQLKSTKLSVEYSRLACNWDIWKPSATNYMD</sequence>
<proteinExistence type="predicted"/>
<reference evidence="2 3" key="1">
    <citation type="journal article" date="2020" name="ISME J.">
        <title>Uncovering the hidden diversity of litter-decomposition mechanisms in mushroom-forming fungi.</title>
        <authorList>
            <person name="Floudas D."/>
            <person name="Bentzer J."/>
            <person name="Ahren D."/>
            <person name="Johansson T."/>
            <person name="Persson P."/>
            <person name="Tunlid A."/>
        </authorList>
    </citation>
    <scope>NUCLEOTIDE SEQUENCE [LARGE SCALE GENOMIC DNA]</scope>
    <source>
        <strain evidence="2 3">CBS 406.79</strain>
    </source>
</reference>
<dbReference type="OrthoDB" id="3261439at2759"/>
<dbReference type="AlphaFoldDB" id="A0A8H5GME1"/>
<evidence type="ECO:0000313" key="3">
    <source>
        <dbReference type="Proteomes" id="UP000518752"/>
    </source>
</evidence>
<dbReference type="EMBL" id="JAACJN010000141">
    <property type="protein sequence ID" value="KAF5367663.1"/>
    <property type="molecule type" value="Genomic_DNA"/>
</dbReference>
<comment type="caution">
    <text evidence="2">The sequence shown here is derived from an EMBL/GenBank/DDBJ whole genome shotgun (WGS) entry which is preliminary data.</text>
</comment>
<organism evidence="2 3">
    <name type="scientific">Collybiopsis confluens</name>
    <dbReference type="NCBI Taxonomy" id="2823264"/>
    <lineage>
        <taxon>Eukaryota</taxon>
        <taxon>Fungi</taxon>
        <taxon>Dikarya</taxon>
        <taxon>Basidiomycota</taxon>
        <taxon>Agaricomycotina</taxon>
        <taxon>Agaricomycetes</taxon>
        <taxon>Agaricomycetidae</taxon>
        <taxon>Agaricales</taxon>
        <taxon>Marasmiineae</taxon>
        <taxon>Omphalotaceae</taxon>
        <taxon>Collybiopsis</taxon>
    </lineage>
</organism>
<feature type="region of interest" description="Disordered" evidence="1">
    <location>
        <begin position="1"/>
        <end position="41"/>
    </location>
</feature>
<keyword evidence="3" id="KW-1185">Reference proteome</keyword>
<evidence type="ECO:0000313" key="2">
    <source>
        <dbReference type="EMBL" id="KAF5367663.1"/>
    </source>
</evidence>
<protein>
    <submittedName>
        <fullName evidence="2">Uncharacterized protein</fullName>
    </submittedName>
</protein>
<name>A0A8H5GME1_9AGAR</name>
<evidence type="ECO:0000256" key="1">
    <source>
        <dbReference type="SAM" id="MobiDB-lite"/>
    </source>
</evidence>